<accession>A0ABM7RQ82</accession>
<dbReference type="Proteomes" id="UP001374893">
    <property type="component" value="Chromosome"/>
</dbReference>
<dbReference type="PANTHER" id="PTHR43267">
    <property type="entry name" value="TRNA THREONYLCARBAMOYLADENOSINE DEHYDRATASE"/>
    <property type="match status" value="1"/>
</dbReference>
<name>A0ABM7RQ82_9BACT</name>
<dbReference type="CDD" id="cd00755">
    <property type="entry name" value="YgdL_like"/>
    <property type="match status" value="1"/>
</dbReference>
<dbReference type="Gene3D" id="3.40.50.720">
    <property type="entry name" value="NAD(P)-binding Rossmann-like Domain"/>
    <property type="match status" value="1"/>
</dbReference>
<dbReference type="InterPro" id="IPR035985">
    <property type="entry name" value="Ubiquitin-activating_enz"/>
</dbReference>
<dbReference type="Pfam" id="PF00899">
    <property type="entry name" value="ThiF"/>
    <property type="match status" value="1"/>
</dbReference>
<gene>
    <name evidence="2" type="ORF">HAHE_34260</name>
</gene>
<dbReference type="InterPro" id="IPR045886">
    <property type="entry name" value="ThiF/MoeB/HesA"/>
</dbReference>
<evidence type="ECO:0000313" key="2">
    <source>
        <dbReference type="EMBL" id="BCX49518.1"/>
    </source>
</evidence>
<dbReference type="InterPro" id="IPR000594">
    <property type="entry name" value="ThiF_NAD_FAD-bd"/>
</dbReference>
<reference evidence="2 3" key="1">
    <citation type="submission" date="2021-06" db="EMBL/GenBank/DDBJ databases">
        <title>Complete genome of Haloferula helveola possessing various polysaccharide degrading enzymes.</title>
        <authorList>
            <person name="Takami H."/>
            <person name="Huang C."/>
            <person name="Hamasaki K."/>
        </authorList>
    </citation>
    <scope>NUCLEOTIDE SEQUENCE [LARGE SCALE GENOMIC DNA]</scope>
    <source>
        <strain evidence="2 3">CN-1</strain>
    </source>
</reference>
<feature type="domain" description="THIF-type NAD/FAD binding fold" evidence="1">
    <location>
        <begin position="17"/>
        <end position="254"/>
    </location>
</feature>
<dbReference type="EMBL" id="AP024702">
    <property type="protein sequence ID" value="BCX49518.1"/>
    <property type="molecule type" value="Genomic_DNA"/>
</dbReference>
<evidence type="ECO:0000313" key="3">
    <source>
        <dbReference type="Proteomes" id="UP001374893"/>
    </source>
</evidence>
<keyword evidence="3" id="KW-1185">Reference proteome</keyword>
<dbReference type="PANTHER" id="PTHR43267:SF1">
    <property type="entry name" value="TRNA THREONYLCARBAMOYLADENOSINE DEHYDRATASE"/>
    <property type="match status" value="1"/>
</dbReference>
<sequence>MAVSDPYHDRFSGIARLYGTGALEVFRRSTVMVAGIGGVGSWAAESLARSGVGHLVLVDPDDLCVTNTNRQIHADDGTYGRPKVTAMAERLRRIHPGIEITELQSFYSEKTADEVFSTKPEAVIDAIDSLRAKCHLLATSRSLGVPVIASGAAGGRRDPTRLRVADLAHTSKDSLLASVRKKLRTEFGFPSAPERGRAPDFEIEAVFSDETPLYPTCEGGVSHERPSELPAGLRCDAGYGSVTHVTAAFGLAAAGRVLDWLVPS</sequence>
<evidence type="ECO:0000259" key="1">
    <source>
        <dbReference type="Pfam" id="PF00899"/>
    </source>
</evidence>
<organism evidence="2 3">
    <name type="scientific">Haloferula helveola</name>
    <dbReference type="NCBI Taxonomy" id="490095"/>
    <lineage>
        <taxon>Bacteria</taxon>
        <taxon>Pseudomonadati</taxon>
        <taxon>Verrucomicrobiota</taxon>
        <taxon>Verrucomicrobiia</taxon>
        <taxon>Verrucomicrobiales</taxon>
        <taxon>Verrucomicrobiaceae</taxon>
        <taxon>Haloferula</taxon>
    </lineage>
</organism>
<proteinExistence type="predicted"/>
<protein>
    <submittedName>
        <fullName evidence="2">tRNA A37 threonylcarbamoyladenosine dehydratase</fullName>
    </submittedName>
</protein>
<dbReference type="SUPFAM" id="SSF69572">
    <property type="entry name" value="Activating enzymes of the ubiquitin-like proteins"/>
    <property type="match status" value="1"/>
</dbReference>